<dbReference type="EC" id="4.4.1.1" evidence="3"/>
<keyword evidence="4 7" id="KW-0663">Pyridoxal phosphate</keyword>
<dbReference type="Pfam" id="PF01053">
    <property type="entry name" value="Cys_Met_Meta_PP"/>
    <property type="match status" value="1"/>
</dbReference>
<reference evidence="8" key="1">
    <citation type="submission" date="2021-06" db="EMBL/GenBank/DDBJ databases">
        <authorList>
            <person name="Hodson N. C."/>
            <person name="Mongue J. A."/>
            <person name="Jaron S. K."/>
        </authorList>
    </citation>
    <scope>NUCLEOTIDE SEQUENCE</scope>
</reference>
<dbReference type="GO" id="GO:0005737">
    <property type="term" value="C:cytoplasm"/>
    <property type="evidence" value="ECO:0007669"/>
    <property type="project" value="TreeGrafter"/>
</dbReference>
<keyword evidence="5" id="KW-0028">Amino-acid biosynthesis</keyword>
<comment type="caution">
    <text evidence="8">The sequence shown here is derived from an EMBL/GenBank/DDBJ whole genome shotgun (WGS) entry which is preliminary data.</text>
</comment>
<dbReference type="PANTHER" id="PTHR11808:SF15">
    <property type="entry name" value="CYSTATHIONINE GAMMA-LYASE"/>
    <property type="match status" value="1"/>
</dbReference>
<keyword evidence="9" id="KW-1185">Reference proteome</keyword>
<dbReference type="GO" id="GO:0004123">
    <property type="term" value="F:cystathionine gamma-lyase activity"/>
    <property type="evidence" value="ECO:0007669"/>
    <property type="project" value="TreeGrafter"/>
</dbReference>
<evidence type="ECO:0000256" key="2">
    <source>
        <dbReference type="ARBA" id="ARBA00005038"/>
    </source>
</evidence>
<sequence>MDKGKYAFAFASGLAATTNIVALLKRGDGVVLIDDVYGGTGRLFRQFAKNFGILPEFVDFSTDITALERALKPNTSLVWIETPTNPTLKIIDIARCVQIVRQYSEDILVTVDNTFLSAYFQNPLNLGADISMYSLTKYANGHSDVLMGAIVTNREDLRDKMKLLQNSLGAVPSPFDCYLMLR</sequence>
<evidence type="ECO:0000313" key="9">
    <source>
        <dbReference type="Proteomes" id="UP000708208"/>
    </source>
</evidence>
<proteinExistence type="inferred from homology"/>
<comment type="similarity">
    <text evidence="7">Belongs to the trans-sulfuration enzymes family.</text>
</comment>
<gene>
    <name evidence="8" type="ORF">AFUS01_LOCUS25904</name>
</gene>
<dbReference type="GO" id="GO:0019343">
    <property type="term" value="P:cysteine biosynthetic process via cystathionine"/>
    <property type="evidence" value="ECO:0007669"/>
    <property type="project" value="TreeGrafter"/>
</dbReference>
<dbReference type="FunFam" id="3.40.640.10:FF:000046">
    <property type="entry name" value="Cystathionine gamma-lyase"/>
    <property type="match status" value="1"/>
</dbReference>
<evidence type="ECO:0000256" key="6">
    <source>
        <dbReference type="ARBA" id="ARBA00029853"/>
    </source>
</evidence>
<evidence type="ECO:0000313" key="8">
    <source>
        <dbReference type="EMBL" id="CAG7815206.1"/>
    </source>
</evidence>
<dbReference type="GO" id="GO:0019346">
    <property type="term" value="P:transsulfuration"/>
    <property type="evidence" value="ECO:0007669"/>
    <property type="project" value="InterPro"/>
</dbReference>
<dbReference type="GO" id="GO:0030170">
    <property type="term" value="F:pyridoxal phosphate binding"/>
    <property type="evidence" value="ECO:0007669"/>
    <property type="project" value="InterPro"/>
</dbReference>
<dbReference type="PANTHER" id="PTHR11808">
    <property type="entry name" value="TRANS-SULFURATION ENZYME FAMILY MEMBER"/>
    <property type="match status" value="1"/>
</dbReference>
<dbReference type="EMBL" id="CAJVCH010338847">
    <property type="protein sequence ID" value="CAG7815206.1"/>
    <property type="molecule type" value="Genomic_DNA"/>
</dbReference>
<dbReference type="Proteomes" id="UP000708208">
    <property type="component" value="Unassembled WGS sequence"/>
</dbReference>
<comment type="cofactor">
    <cofactor evidence="1 7">
        <name>pyridoxal 5'-phosphate</name>
        <dbReference type="ChEBI" id="CHEBI:597326"/>
    </cofactor>
</comment>
<dbReference type="OrthoDB" id="3512640at2759"/>
<evidence type="ECO:0000256" key="7">
    <source>
        <dbReference type="RuleBase" id="RU362118"/>
    </source>
</evidence>
<feature type="non-terminal residue" evidence="8">
    <location>
        <position position="182"/>
    </location>
</feature>
<evidence type="ECO:0000256" key="5">
    <source>
        <dbReference type="ARBA" id="ARBA00023192"/>
    </source>
</evidence>
<evidence type="ECO:0000256" key="3">
    <source>
        <dbReference type="ARBA" id="ARBA00012085"/>
    </source>
</evidence>
<organism evidence="8 9">
    <name type="scientific">Allacma fusca</name>
    <dbReference type="NCBI Taxonomy" id="39272"/>
    <lineage>
        <taxon>Eukaryota</taxon>
        <taxon>Metazoa</taxon>
        <taxon>Ecdysozoa</taxon>
        <taxon>Arthropoda</taxon>
        <taxon>Hexapoda</taxon>
        <taxon>Collembola</taxon>
        <taxon>Symphypleona</taxon>
        <taxon>Sminthuridae</taxon>
        <taxon>Allacma</taxon>
    </lineage>
</organism>
<keyword evidence="5" id="KW-0198">Cysteine biosynthesis</keyword>
<evidence type="ECO:0000256" key="4">
    <source>
        <dbReference type="ARBA" id="ARBA00022898"/>
    </source>
</evidence>
<comment type="pathway">
    <text evidence="2">Amino-acid biosynthesis; L-cysteine biosynthesis; L-cysteine from L-homocysteine and L-serine: step 2/2.</text>
</comment>
<dbReference type="InterPro" id="IPR000277">
    <property type="entry name" value="Cys/Met-Metab_PyrdxlP-dep_enz"/>
</dbReference>
<name>A0A8J2KCJ6_9HEXA</name>
<accession>A0A8J2KCJ6</accession>
<evidence type="ECO:0000256" key="1">
    <source>
        <dbReference type="ARBA" id="ARBA00001933"/>
    </source>
</evidence>
<protein>
    <recommendedName>
        <fullName evidence="3">cystathionine gamma-lyase</fullName>
        <ecNumber evidence="3">4.4.1.1</ecNumber>
    </recommendedName>
    <alternativeName>
        <fullName evidence="6">Gamma-cystathionase</fullName>
    </alternativeName>
</protein>
<dbReference type="AlphaFoldDB" id="A0A8J2KCJ6"/>